<protein>
    <submittedName>
        <fullName evidence="2">Transcriptional regulator</fullName>
    </submittedName>
</protein>
<keyword evidence="3" id="KW-1185">Reference proteome</keyword>
<dbReference type="InterPro" id="IPR036388">
    <property type="entry name" value="WH-like_DNA-bd_sf"/>
</dbReference>
<sequence>MSALTPEQVSDAVRPALTKLYVTYFRKATPSSLSGPQLTILTSLAEGEARRISDIARQEGIRMPTASNTLHQLEQRKLVERVRDETDRRGVHVQITESGLAELQKVGEERSASFAKILATLTPEELAQIDAVVPIINKMSEVYPQPDQSE</sequence>
<dbReference type="GO" id="GO:0006950">
    <property type="term" value="P:response to stress"/>
    <property type="evidence" value="ECO:0007669"/>
    <property type="project" value="TreeGrafter"/>
</dbReference>
<evidence type="ECO:0000313" key="2">
    <source>
        <dbReference type="EMBL" id="AKK04237.1"/>
    </source>
</evidence>
<dbReference type="GO" id="GO:0003700">
    <property type="term" value="F:DNA-binding transcription factor activity"/>
    <property type="evidence" value="ECO:0007669"/>
    <property type="project" value="InterPro"/>
</dbReference>
<dbReference type="PANTHER" id="PTHR33164:SF43">
    <property type="entry name" value="HTH-TYPE TRANSCRIPTIONAL REPRESSOR YETL"/>
    <property type="match status" value="1"/>
</dbReference>
<dbReference type="Pfam" id="PF01047">
    <property type="entry name" value="MarR"/>
    <property type="match status" value="1"/>
</dbReference>
<dbReference type="PANTHER" id="PTHR33164">
    <property type="entry name" value="TRANSCRIPTIONAL REGULATOR, MARR FAMILY"/>
    <property type="match status" value="1"/>
</dbReference>
<dbReference type="OrthoDB" id="3216907at2"/>
<dbReference type="PATRIC" id="fig|1050174.4.peg.2438"/>
<dbReference type="SMART" id="SM00347">
    <property type="entry name" value="HTH_MARR"/>
    <property type="match status" value="1"/>
</dbReference>
<gene>
    <name evidence="2" type="primary">uspR</name>
    <name evidence="2" type="ORF">CEPID_12070</name>
</gene>
<accession>A0A0G3GZK1</accession>
<organism evidence="2 3">
    <name type="scientific">Corynebacterium epidermidicanis</name>
    <dbReference type="NCBI Taxonomy" id="1050174"/>
    <lineage>
        <taxon>Bacteria</taxon>
        <taxon>Bacillati</taxon>
        <taxon>Actinomycetota</taxon>
        <taxon>Actinomycetes</taxon>
        <taxon>Mycobacteriales</taxon>
        <taxon>Corynebacteriaceae</taxon>
        <taxon>Corynebacterium</taxon>
    </lineage>
</organism>
<dbReference type="AlphaFoldDB" id="A0A0G3GZK1"/>
<dbReference type="InterPro" id="IPR039422">
    <property type="entry name" value="MarR/SlyA-like"/>
</dbReference>
<dbReference type="STRING" id="1050174.CEPID_12070"/>
<feature type="domain" description="HTH marR-type" evidence="1">
    <location>
        <begin position="1"/>
        <end position="141"/>
    </location>
</feature>
<dbReference type="Gene3D" id="1.10.10.10">
    <property type="entry name" value="Winged helix-like DNA-binding domain superfamily/Winged helix DNA-binding domain"/>
    <property type="match status" value="1"/>
</dbReference>
<dbReference type="EMBL" id="CP011541">
    <property type="protein sequence ID" value="AKK04237.1"/>
    <property type="molecule type" value="Genomic_DNA"/>
</dbReference>
<dbReference type="SUPFAM" id="SSF46785">
    <property type="entry name" value="Winged helix' DNA-binding domain"/>
    <property type="match status" value="1"/>
</dbReference>
<evidence type="ECO:0000313" key="3">
    <source>
        <dbReference type="Proteomes" id="UP000035368"/>
    </source>
</evidence>
<reference evidence="2 3" key="1">
    <citation type="submission" date="2015-05" db="EMBL/GenBank/DDBJ databases">
        <title>Complete genome sequence of Corynebacterium epidermidicanis DSM 45586, isolated from the skin of a dog suffering from pruritus.</title>
        <authorList>
            <person name="Ruckert C."/>
            <person name="Albersmeier A."/>
            <person name="Winkler A."/>
            <person name="Tauch A."/>
        </authorList>
    </citation>
    <scope>NUCLEOTIDE SEQUENCE [LARGE SCALE GENOMIC DNA]</scope>
    <source>
        <strain evidence="2 3">DSM 45586</strain>
    </source>
</reference>
<dbReference type="Proteomes" id="UP000035368">
    <property type="component" value="Chromosome"/>
</dbReference>
<dbReference type="PROSITE" id="PS50995">
    <property type="entry name" value="HTH_MARR_2"/>
    <property type="match status" value="1"/>
</dbReference>
<proteinExistence type="predicted"/>
<evidence type="ECO:0000259" key="1">
    <source>
        <dbReference type="PROSITE" id="PS50995"/>
    </source>
</evidence>
<name>A0A0G3GZK1_9CORY</name>
<dbReference type="InterPro" id="IPR000835">
    <property type="entry name" value="HTH_MarR-typ"/>
</dbReference>
<dbReference type="InterPro" id="IPR036390">
    <property type="entry name" value="WH_DNA-bd_sf"/>
</dbReference>
<dbReference type="RefSeq" id="WP_047241110.1">
    <property type="nucleotide sequence ID" value="NZ_CP011541.1"/>
</dbReference>
<dbReference type="KEGG" id="cei:CEPID_12070"/>